<dbReference type="GO" id="GO:0051301">
    <property type="term" value="P:cell division"/>
    <property type="evidence" value="ECO:0007669"/>
    <property type="project" value="UniProtKB-KW"/>
</dbReference>
<dbReference type="SUPFAM" id="SSF47954">
    <property type="entry name" value="Cyclin-like"/>
    <property type="match status" value="1"/>
</dbReference>
<dbReference type="CDD" id="cd20543">
    <property type="entry name" value="CYCLIN_AtCycD-like_rpt1"/>
    <property type="match status" value="1"/>
</dbReference>
<dbReference type="InterPro" id="IPR013763">
    <property type="entry name" value="Cyclin-like_dom"/>
</dbReference>
<dbReference type="EMBL" id="JBCNJP010000015">
    <property type="protein sequence ID" value="KAK9066758.1"/>
    <property type="molecule type" value="Genomic_DNA"/>
</dbReference>
<dbReference type="FunFam" id="1.10.472.10:FF:000060">
    <property type="entry name" value="D6-type cyclin"/>
    <property type="match status" value="1"/>
</dbReference>
<dbReference type="Proteomes" id="UP001408789">
    <property type="component" value="Unassembled WGS sequence"/>
</dbReference>
<evidence type="ECO:0000256" key="1">
    <source>
        <dbReference type="ARBA" id="ARBA00009065"/>
    </source>
</evidence>
<evidence type="ECO:0000256" key="2">
    <source>
        <dbReference type="ARBA" id="ARBA00022618"/>
    </source>
</evidence>
<evidence type="ECO:0000259" key="7">
    <source>
        <dbReference type="SMART" id="SM00385"/>
    </source>
</evidence>
<evidence type="ECO:0000256" key="4">
    <source>
        <dbReference type="ARBA" id="ARBA00023306"/>
    </source>
</evidence>
<sequence length="354" mass="40360">MMTILDPLYCEEKHQWEDDDDEDKDKEHPLENYSSVVVDDDEKNNINDNNLSNNFNNNFHPQHTLVQQDMFWEQEELSTLTSKESHQHLNNHSTLSAASAARRRDAVEWILTVVSHYSFSAHTAVLAVNYLDRFVDRFEEMETDKNPWVTQLAAVSCLSIAAKVEETYVPLLLDLQLDGSKHVFEAKTLQKMEILILSTLQWKMNPVTPLSFLDFVARRLGLKSNLLFEFINRCECLLLCFLSDERFRCYLPSVTAAATMIQVINTIEPAIGAEYQSQLLGILGINKDVVEGCRKHIREITCGRNPGRYFNKRKFGSVPGSPDAVMDLCFSYYDEPSVSSSSPGSNKKSRNCAT</sequence>
<dbReference type="PANTHER" id="PTHR10177">
    <property type="entry name" value="CYCLINS"/>
    <property type="match status" value="1"/>
</dbReference>
<dbReference type="SMART" id="SM00385">
    <property type="entry name" value="CYCLIN"/>
    <property type="match status" value="1"/>
</dbReference>
<dbReference type="Gene3D" id="1.10.472.10">
    <property type="entry name" value="Cyclin-like"/>
    <property type="match status" value="2"/>
</dbReference>
<keyword evidence="10" id="KW-1185">Reference proteome</keyword>
<keyword evidence="2" id="KW-0132">Cell division</keyword>
<keyword evidence="3 5" id="KW-0195">Cyclin</keyword>
<dbReference type="InterPro" id="IPR036915">
    <property type="entry name" value="Cyclin-like_sf"/>
</dbReference>
<dbReference type="InterPro" id="IPR048258">
    <property type="entry name" value="Cyclins_cyclin-box"/>
</dbReference>
<evidence type="ECO:0000313" key="9">
    <source>
        <dbReference type="EMBL" id="KAK9066758.1"/>
    </source>
</evidence>
<evidence type="ECO:0000256" key="5">
    <source>
        <dbReference type="RuleBase" id="RU000383"/>
    </source>
</evidence>
<feature type="domain" description="Cyclin C-terminal" evidence="8">
    <location>
        <begin position="207"/>
        <end position="331"/>
    </location>
</feature>
<comment type="caution">
    <text evidence="9">The sequence shown here is derived from an EMBL/GenBank/DDBJ whole genome shotgun (WGS) entry which is preliminary data.</text>
</comment>
<dbReference type="InterPro" id="IPR004367">
    <property type="entry name" value="Cyclin_C-dom"/>
</dbReference>
<feature type="domain" description="Cyclin-like" evidence="7">
    <location>
        <begin position="108"/>
        <end position="198"/>
    </location>
</feature>
<protein>
    <recommendedName>
        <fullName evidence="11">Cyclin D3</fullName>
    </recommendedName>
</protein>
<feature type="region of interest" description="Disordered" evidence="6">
    <location>
        <begin position="335"/>
        <end position="354"/>
    </location>
</feature>
<dbReference type="SMART" id="SM01332">
    <property type="entry name" value="Cyclin_C"/>
    <property type="match status" value="1"/>
</dbReference>
<evidence type="ECO:0000313" key="10">
    <source>
        <dbReference type="Proteomes" id="UP001408789"/>
    </source>
</evidence>
<dbReference type="AlphaFoldDB" id="A0AAP0D8W1"/>
<dbReference type="InterPro" id="IPR006671">
    <property type="entry name" value="Cyclin_N"/>
</dbReference>
<evidence type="ECO:0000256" key="3">
    <source>
        <dbReference type="ARBA" id="ARBA00023127"/>
    </source>
</evidence>
<evidence type="ECO:0000259" key="8">
    <source>
        <dbReference type="SMART" id="SM01332"/>
    </source>
</evidence>
<dbReference type="CDD" id="cd20544">
    <property type="entry name" value="CYCLIN_AtCycD-like_rpt2"/>
    <property type="match status" value="1"/>
</dbReference>
<proteinExistence type="inferred from homology"/>
<name>A0AAP0D8W1_9ASTR</name>
<accession>A0AAP0D8W1</accession>
<dbReference type="InterPro" id="IPR039361">
    <property type="entry name" value="Cyclin"/>
</dbReference>
<evidence type="ECO:0000256" key="6">
    <source>
        <dbReference type="SAM" id="MobiDB-lite"/>
    </source>
</evidence>
<dbReference type="Pfam" id="PF02984">
    <property type="entry name" value="Cyclin_C"/>
    <property type="match status" value="1"/>
</dbReference>
<dbReference type="Pfam" id="PF00134">
    <property type="entry name" value="Cyclin_N"/>
    <property type="match status" value="1"/>
</dbReference>
<dbReference type="PROSITE" id="PS00292">
    <property type="entry name" value="CYCLINS"/>
    <property type="match status" value="1"/>
</dbReference>
<gene>
    <name evidence="9" type="ORF">SSX86_014081</name>
</gene>
<reference evidence="9 10" key="1">
    <citation type="submission" date="2024-04" db="EMBL/GenBank/DDBJ databases">
        <title>The reference genome of an endangered Asteraceae, Deinandra increscens subsp. villosa, native to the Central Coast of California.</title>
        <authorList>
            <person name="Guilliams M."/>
            <person name="Hasenstab-Lehman K."/>
            <person name="Meyer R."/>
            <person name="Mcevoy S."/>
        </authorList>
    </citation>
    <scope>NUCLEOTIDE SEQUENCE [LARGE SCALE GENOMIC DNA]</scope>
    <source>
        <tissue evidence="9">Leaf</tissue>
    </source>
</reference>
<keyword evidence="4" id="KW-0131">Cell cycle</keyword>
<evidence type="ECO:0008006" key="11">
    <source>
        <dbReference type="Google" id="ProtNLM"/>
    </source>
</evidence>
<comment type="similarity">
    <text evidence="1">Belongs to the cyclin family. Cyclin D subfamily.</text>
</comment>
<feature type="compositionally biased region" description="Low complexity" evidence="6">
    <location>
        <begin position="335"/>
        <end position="346"/>
    </location>
</feature>
<organism evidence="9 10">
    <name type="scientific">Deinandra increscens subsp. villosa</name>
    <dbReference type="NCBI Taxonomy" id="3103831"/>
    <lineage>
        <taxon>Eukaryota</taxon>
        <taxon>Viridiplantae</taxon>
        <taxon>Streptophyta</taxon>
        <taxon>Embryophyta</taxon>
        <taxon>Tracheophyta</taxon>
        <taxon>Spermatophyta</taxon>
        <taxon>Magnoliopsida</taxon>
        <taxon>eudicotyledons</taxon>
        <taxon>Gunneridae</taxon>
        <taxon>Pentapetalae</taxon>
        <taxon>asterids</taxon>
        <taxon>campanulids</taxon>
        <taxon>Asterales</taxon>
        <taxon>Asteraceae</taxon>
        <taxon>Asteroideae</taxon>
        <taxon>Heliantheae alliance</taxon>
        <taxon>Madieae</taxon>
        <taxon>Madiinae</taxon>
        <taxon>Deinandra</taxon>
    </lineage>
</organism>